<dbReference type="EMBL" id="QHKO01000014">
    <property type="protein sequence ID" value="RAL20119.1"/>
    <property type="molecule type" value="Genomic_DNA"/>
</dbReference>
<protein>
    <submittedName>
        <fullName evidence="1">Uncharacterized protein</fullName>
    </submittedName>
</protein>
<proteinExistence type="predicted"/>
<sequence length="140" mass="15925">MEIIIDADRGTIRHYVNGIYQQVSHSSVGTFEVEDFEKVPEYDHIGLNVKVLGFDHGLESYSDMTTDFGDVYIDTTRARVEIGDAPRWSETRHREVQPPTFWEDDGVEVTLEAGAFEAFRGRYLYVVDAEGNVNEEGFAL</sequence>
<organism evidence="1 2">
    <name type="scientific">Lujinxingia litoralis</name>
    <dbReference type="NCBI Taxonomy" id="2211119"/>
    <lineage>
        <taxon>Bacteria</taxon>
        <taxon>Deltaproteobacteria</taxon>
        <taxon>Bradymonadales</taxon>
        <taxon>Lujinxingiaceae</taxon>
        <taxon>Lujinxingia</taxon>
    </lineage>
</organism>
<name>A0A328C1F3_9DELT</name>
<dbReference type="AlphaFoldDB" id="A0A328C1F3"/>
<keyword evidence="2" id="KW-1185">Reference proteome</keyword>
<evidence type="ECO:0000313" key="1">
    <source>
        <dbReference type="EMBL" id="RAL20119.1"/>
    </source>
</evidence>
<evidence type="ECO:0000313" key="2">
    <source>
        <dbReference type="Proteomes" id="UP000249169"/>
    </source>
</evidence>
<gene>
    <name evidence="1" type="ORF">DL240_18595</name>
</gene>
<dbReference type="Proteomes" id="UP000249169">
    <property type="component" value="Unassembled WGS sequence"/>
</dbReference>
<comment type="caution">
    <text evidence="1">The sequence shown here is derived from an EMBL/GenBank/DDBJ whole genome shotgun (WGS) entry which is preliminary data.</text>
</comment>
<accession>A0A328C1F3</accession>
<reference evidence="1 2" key="1">
    <citation type="submission" date="2018-05" db="EMBL/GenBank/DDBJ databases">
        <title>Lujinxingia marina gen. nov. sp. nov., a new facultative anaerobic member of the class Deltaproteobacteria, and proposal of Lujinxingaceae fam. nov.</title>
        <authorList>
            <person name="Li C.-M."/>
        </authorList>
    </citation>
    <scope>NUCLEOTIDE SEQUENCE [LARGE SCALE GENOMIC DNA]</scope>
    <source>
        <strain evidence="1 2">B210</strain>
    </source>
</reference>